<comment type="caution">
    <text evidence="1">The sequence shown here is derived from an EMBL/GenBank/DDBJ whole genome shotgun (WGS) entry which is preliminary data.</text>
</comment>
<dbReference type="Proteomes" id="UP000248745">
    <property type="component" value="Unassembled WGS sequence"/>
</dbReference>
<evidence type="ECO:0000313" key="2">
    <source>
        <dbReference type="Proteomes" id="UP000248745"/>
    </source>
</evidence>
<reference evidence="1 2" key="1">
    <citation type="submission" date="2018-06" db="EMBL/GenBank/DDBJ databases">
        <title>Mucibacter soli gen. nov., sp. nov., a new member of the family Chitinophagaceae producing mucin.</title>
        <authorList>
            <person name="Kim M.-K."/>
            <person name="Park S."/>
            <person name="Kim T.-S."/>
            <person name="Joung Y."/>
            <person name="Han J.-H."/>
            <person name="Kim S.B."/>
        </authorList>
    </citation>
    <scope>NUCLEOTIDE SEQUENCE [LARGE SCALE GENOMIC DNA]</scope>
    <source>
        <strain evidence="1 2">R1-15</strain>
    </source>
</reference>
<sequence>MKRTRTLASAALIALLSIILPLSVFGKADKKIKFISLRSTQLDTASRFAGIKILNFTARKDTIGEGNFGFNGRSTICFEQAEELNSYLSKHLVFNPSASDTLVIALYAYCFEIDLTGAGINAFHFDADCYIGSNGKYRSAGPMRFCREVKDRSKVEEYISAVTDSVVVKRMLTRGTVDEQVVDEHFIRNGRAAEIAKIPVYNETVKSGLYRTAKDFFNNTPSETGEIRWVGSDMMSFNLTTEDGSKTRMKAKEFFAICDKGTLYKASGKGLVKVKFVNSNFYFPVLLNGVSDLTAYDKYGAGMGLGSLVLLLENPAKETKAYNCKIDFRTGAYYPVLASEMAWETTLTKQ</sequence>
<keyword evidence="2" id="KW-1185">Reference proteome</keyword>
<dbReference type="AlphaFoldDB" id="A0A2W2AHH3"/>
<name>A0A2W2AHH3_9BACT</name>
<proteinExistence type="predicted"/>
<organism evidence="1 2">
    <name type="scientific">Taibaiella soli</name>
    <dbReference type="NCBI Taxonomy" id="1649169"/>
    <lineage>
        <taxon>Bacteria</taxon>
        <taxon>Pseudomonadati</taxon>
        <taxon>Bacteroidota</taxon>
        <taxon>Chitinophagia</taxon>
        <taxon>Chitinophagales</taxon>
        <taxon>Chitinophagaceae</taxon>
        <taxon>Taibaiella</taxon>
    </lineage>
</organism>
<dbReference type="EMBL" id="QKTW01000016">
    <property type="protein sequence ID" value="PZF72992.1"/>
    <property type="molecule type" value="Genomic_DNA"/>
</dbReference>
<accession>A0A2W2AHH3</accession>
<gene>
    <name evidence="1" type="ORF">DN068_11320</name>
</gene>
<dbReference type="OrthoDB" id="663116at2"/>
<protein>
    <submittedName>
        <fullName evidence="1">Uncharacterized protein</fullName>
    </submittedName>
</protein>
<dbReference type="RefSeq" id="WP_110999024.1">
    <property type="nucleotide sequence ID" value="NZ_QKTW01000016.1"/>
</dbReference>
<evidence type="ECO:0000313" key="1">
    <source>
        <dbReference type="EMBL" id="PZF72992.1"/>
    </source>
</evidence>